<reference evidence="1" key="2">
    <citation type="journal article" date="2015" name="Fish Shellfish Immunol.">
        <title>Early steps in the European eel (Anguilla anguilla)-Vibrio vulnificus interaction in the gills: Role of the RtxA13 toxin.</title>
        <authorList>
            <person name="Callol A."/>
            <person name="Pajuelo D."/>
            <person name="Ebbesson L."/>
            <person name="Teles M."/>
            <person name="MacKenzie S."/>
            <person name="Amaro C."/>
        </authorList>
    </citation>
    <scope>NUCLEOTIDE SEQUENCE</scope>
</reference>
<accession>A0A0E9QL92</accession>
<protein>
    <submittedName>
        <fullName evidence="1">Uncharacterized protein</fullName>
    </submittedName>
</protein>
<name>A0A0E9QL92_ANGAN</name>
<dbReference type="AlphaFoldDB" id="A0A0E9QL92"/>
<sequence>MTGGRCPSLTPVTCHTFTLLKANSLKNLPYLNPRQNDDGRNAGALKICPLSVRVMNPSKSAINNDAHRQ</sequence>
<dbReference type="EMBL" id="GBXM01091467">
    <property type="protein sequence ID" value="JAH17110.1"/>
    <property type="molecule type" value="Transcribed_RNA"/>
</dbReference>
<proteinExistence type="predicted"/>
<evidence type="ECO:0000313" key="1">
    <source>
        <dbReference type="EMBL" id="JAH17110.1"/>
    </source>
</evidence>
<reference evidence="1" key="1">
    <citation type="submission" date="2014-11" db="EMBL/GenBank/DDBJ databases">
        <authorList>
            <person name="Amaro Gonzalez C."/>
        </authorList>
    </citation>
    <scope>NUCLEOTIDE SEQUENCE</scope>
</reference>
<organism evidence="1">
    <name type="scientific">Anguilla anguilla</name>
    <name type="common">European freshwater eel</name>
    <name type="synonym">Muraena anguilla</name>
    <dbReference type="NCBI Taxonomy" id="7936"/>
    <lineage>
        <taxon>Eukaryota</taxon>
        <taxon>Metazoa</taxon>
        <taxon>Chordata</taxon>
        <taxon>Craniata</taxon>
        <taxon>Vertebrata</taxon>
        <taxon>Euteleostomi</taxon>
        <taxon>Actinopterygii</taxon>
        <taxon>Neopterygii</taxon>
        <taxon>Teleostei</taxon>
        <taxon>Anguilliformes</taxon>
        <taxon>Anguillidae</taxon>
        <taxon>Anguilla</taxon>
    </lineage>
</organism>